<dbReference type="Proteomes" id="UP000054498">
    <property type="component" value="Unassembled WGS sequence"/>
</dbReference>
<gene>
    <name evidence="2" type="ORF">MNEG_3127</name>
</gene>
<name>A0A0D2NIT5_9CHLO</name>
<evidence type="ECO:0000256" key="1">
    <source>
        <dbReference type="SAM" id="MobiDB-lite"/>
    </source>
</evidence>
<protein>
    <submittedName>
        <fullName evidence="2">Uncharacterized protein</fullName>
    </submittedName>
</protein>
<accession>A0A0D2NIT5</accession>
<dbReference type="STRING" id="145388.A0A0D2NIT5"/>
<evidence type="ECO:0000313" key="3">
    <source>
        <dbReference type="Proteomes" id="UP000054498"/>
    </source>
</evidence>
<sequence>MEVSSLAYVGADTTAPTPEALAAALHVHQRVASSHEDAPLHRRVLRFILSPLARLQRGGDQQETQRQEEDASSDLQDDMLCGCSEDGTEFSGEDVLGSSPFASCADLQDYRRMLAERRDARAAQLQRRRARDAAGQRELERAARPGPLRRLLQWAVRGARAAGRCVSPQGAGNNDATLGERIFNVLTSIPFVIVGLHSLRGEGGPARRNFGLSFVATGVIAAVYHASSGGARLVMRKLDYWSIALTSSVLRKATGLGVPPLVNAAAALLTPLKPTLVTGANLAIIEARYLKTAMEHAHLRPSFGAHIGVAATGLGFFMLEDVLVLGMGAPPVVHSLWHLLSTVSLSLVGPLLTHCEAPLLRQGAQMVAAAAR</sequence>
<reference evidence="2 3" key="1">
    <citation type="journal article" date="2013" name="BMC Genomics">
        <title>Reconstruction of the lipid metabolism for the microalga Monoraphidium neglectum from its genome sequence reveals characteristics suitable for biofuel production.</title>
        <authorList>
            <person name="Bogen C."/>
            <person name="Al-Dilaimi A."/>
            <person name="Albersmeier A."/>
            <person name="Wichmann J."/>
            <person name="Grundmann M."/>
            <person name="Rupp O."/>
            <person name="Lauersen K.J."/>
            <person name="Blifernez-Klassen O."/>
            <person name="Kalinowski J."/>
            <person name="Goesmann A."/>
            <person name="Mussgnug J.H."/>
            <person name="Kruse O."/>
        </authorList>
    </citation>
    <scope>NUCLEOTIDE SEQUENCE [LARGE SCALE GENOMIC DNA]</scope>
    <source>
        <strain evidence="2 3">SAG 48.87</strain>
    </source>
</reference>
<dbReference type="OrthoDB" id="534610at2759"/>
<proteinExistence type="predicted"/>
<dbReference type="AlphaFoldDB" id="A0A0D2NIT5"/>
<dbReference type="GeneID" id="25736005"/>
<dbReference type="EMBL" id="KK100599">
    <property type="protein sequence ID" value="KIZ04831.1"/>
    <property type="molecule type" value="Genomic_DNA"/>
</dbReference>
<dbReference type="RefSeq" id="XP_013903850.1">
    <property type="nucleotide sequence ID" value="XM_014048396.1"/>
</dbReference>
<dbReference type="PANTHER" id="PTHR35100:SF1">
    <property type="entry name" value="F15H11.13 PROTEIN"/>
    <property type="match status" value="1"/>
</dbReference>
<keyword evidence="3" id="KW-1185">Reference proteome</keyword>
<feature type="region of interest" description="Disordered" evidence="1">
    <location>
        <begin position="56"/>
        <end position="78"/>
    </location>
</feature>
<evidence type="ECO:0000313" key="2">
    <source>
        <dbReference type="EMBL" id="KIZ04831.1"/>
    </source>
</evidence>
<dbReference type="PANTHER" id="PTHR35100">
    <property type="entry name" value="FOLD PROTEIN"/>
    <property type="match status" value="1"/>
</dbReference>
<organism evidence="2 3">
    <name type="scientific">Monoraphidium neglectum</name>
    <dbReference type="NCBI Taxonomy" id="145388"/>
    <lineage>
        <taxon>Eukaryota</taxon>
        <taxon>Viridiplantae</taxon>
        <taxon>Chlorophyta</taxon>
        <taxon>core chlorophytes</taxon>
        <taxon>Chlorophyceae</taxon>
        <taxon>CS clade</taxon>
        <taxon>Sphaeropleales</taxon>
        <taxon>Selenastraceae</taxon>
        <taxon>Monoraphidium</taxon>
    </lineage>
</organism>
<dbReference type="KEGG" id="mng:MNEG_3127"/>